<evidence type="ECO:0000259" key="1">
    <source>
        <dbReference type="Pfam" id="PF06114"/>
    </source>
</evidence>
<evidence type="ECO:0000313" key="2">
    <source>
        <dbReference type="EMBL" id="RND88458.1"/>
    </source>
</evidence>
<dbReference type="Pfam" id="PF06114">
    <property type="entry name" value="Peptidase_M78"/>
    <property type="match status" value="1"/>
</dbReference>
<accession>A0A422LF81</accession>
<feature type="domain" description="IrrE N-terminal-like" evidence="1">
    <location>
        <begin position="29"/>
        <end position="102"/>
    </location>
</feature>
<sequence length="143" mass="16449">MIVMNDHIEDLLNQVIDYAWDHNIGCSTIPLHEDQGPLVDTEARLIILNNKWPNANELPFQAAHECAHILNGDNGKLRYTNQYTKSRTENGANQRALSIIVPMYFADIPEESANIDQFMNDLAIPQWLEDSAVQCIERFYENY</sequence>
<comment type="caution">
    <text evidence="2">The sequence shown here is derived from an EMBL/GenBank/DDBJ whole genome shotgun (WGS) entry which is preliminary data.</text>
</comment>
<protein>
    <recommendedName>
        <fullName evidence="1">IrrE N-terminal-like domain-containing protein</fullName>
    </recommendedName>
</protein>
<reference evidence="2 3" key="1">
    <citation type="journal article" date="2018" name="Front. Microbiol.">
        <title>Conversion of Methionine to Cysteine in Lactobacillus paracasei Depends on the Highly Mobile cysK-ctl-cysE Gene Cluster.</title>
        <authorList>
            <person name="Wuthrich D."/>
            <person name="Irmler S."/>
            <person name="Berthoud H."/>
            <person name="Guggenbuhl B."/>
            <person name="Eugster E."/>
            <person name="Bruggmann R."/>
        </authorList>
    </citation>
    <scope>NUCLEOTIDE SEQUENCE [LARGE SCALE GENOMIC DNA]</scope>
    <source>
        <strain evidence="2 3">FAM18172</strain>
    </source>
</reference>
<dbReference type="Proteomes" id="UP000285532">
    <property type="component" value="Unassembled WGS sequence"/>
</dbReference>
<evidence type="ECO:0000313" key="3">
    <source>
        <dbReference type="Proteomes" id="UP000285532"/>
    </source>
</evidence>
<dbReference type="AlphaFoldDB" id="A0A422LF81"/>
<organism evidence="2 3">
    <name type="scientific">Lacticaseibacillus paracasei</name>
    <name type="common">Lactobacillus paracasei</name>
    <dbReference type="NCBI Taxonomy" id="1597"/>
    <lineage>
        <taxon>Bacteria</taxon>
        <taxon>Bacillati</taxon>
        <taxon>Bacillota</taxon>
        <taxon>Bacilli</taxon>
        <taxon>Lactobacillales</taxon>
        <taxon>Lactobacillaceae</taxon>
        <taxon>Lacticaseibacillus</taxon>
    </lineage>
</organism>
<proteinExistence type="predicted"/>
<name>A0A422LF81_LACPA</name>
<accession>K0MSV9</accession>
<dbReference type="EMBL" id="LKFU01000022">
    <property type="protein sequence ID" value="RND88458.1"/>
    <property type="molecule type" value="Genomic_DNA"/>
</dbReference>
<gene>
    <name evidence="2" type="ORF">FAM18172_00390</name>
</gene>
<dbReference type="InterPro" id="IPR010359">
    <property type="entry name" value="IrrE_HExxH"/>
</dbReference>